<sequence length="148" mass="16675">MFTQIYVLRFPKETSDQPYIYQLVKEYDIEFNILKADILLQREGVMILELKGSSKHNVNAGLEYLKGLGVQVERLAARIHRDDEKCFQCGACTGVCPVGALYIKRPSMEVLFDPQKCTGCSLCVTVCPVRAMAVSLAEEWVVPEELIV</sequence>
<dbReference type="GO" id="GO:0051539">
    <property type="term" value="F:4 iron, 4 sulfur cluster binding"/>
    <property type="evidence" value="ECO:0007669"/>
    <property type="project" value="UniProtKB-KW"/>
</dbReference>
<feature type="domain" description="4Fe-4S ferredoxin-type" evidence="5">
    <location>
        <begin position="108"/>
        <end position="137"/>
    </location>
</feature>
<organism evidence="6 7">
    <name type="scientific">Desulfoprunum benzoelyticum</name>
    <dbReference type="NCBI Taxonomy" id="1506996"/>
    <lineage>
        <taxon>Bacteria</taxon>
        <taxon>Pseudomonadati</taxon>
        <taxon>Thermodesulfobacteriota</taxon>
        <taxon>Desulfobulbia</taxon>
        <taxon>Desulfobulbales</taxon>
        <taxon>Desulfobulbaceae</taxon>
        <taxon>Desulfoprunum</taxon>
    </lineage>
</organism>
<dbReference type="PANTHER" id="PTHR43687:SF1">
    <property type="entry name" value="FERREDOXIN III"/>
    <property type="match status" value="1"/>
</dbReference>
<dbReference type="Proteomes" id="UP000539642">
    <property type="component" value="Unassembled WGS sequence"/>
</dbReference>
<evidence type="ECO:0000256" key="2">
    <source>
        <dbReference type="ARBA" id="ARBA00022723"/>
    </source>
</evidence>
<dbReference type="Gene3D" id="3.30.70.20">
    <property type="match status" value="2"/>
</dbReference>
<comment type="caution">
    <text evidence="6">The sequence shown here is derived from an EMBL/GenBank/DDBJ whole genome shotgun (WGS) entry which is preliminary data.</text>
</comment>
<evidence type="ECO:0000313" key="7">
    <source>
        <dbReference type="Proteomes" id="UP000539642"/>
    </source>
</evidence>
<keyword evidence="3" id="KW-0408">Iron</keyword>
<dbReference type="PANTHER" id="PTHR43687">
    <property type="entry name" value="ADENYLYLSULFATE REDUCTASE, BETA SUBUNIT"/>
    <property type="match status" value="1"/>
</dbReference>
<evidence type="ECO:0000256" key="3">
    <source>
        <dbReference type="ARBA" id="ARBA00023004"/>
    </source>
</evidence>
<proteinExistence type="predicted"/>
<keyword evidence="4" id="KW-0411">Iron-sulfur</keyword>
<dbReference type="EMBL" id="JACHEO010000002">
    <property type="protein sequence ID" value="MBB5346909.1"/>
    <property type="molecule type" value="Genomic_DNA"/>
</dbReference>
<protein>
    <submittedName>
        <fullName evidence="6">Ferredoxin</fullName>
    </submittedName>
</protein>
<dbReference type="PROSITE" id="PS00198">
    <property type="entry name" value="4FE4S_FER_1"/>
    <property type="match status" value="1"/>
</dbReference>
<feature type="domain" description="4Fe-4S ferredoxin-type" evidence="5">
    <location>
        <begin position="77"/>
        <end position="106"/>
    </location>
</feature>
<dbReference type="InterPro" id="IPR018449">
    <property type="entry name" value="NIL_domain"/>
</dbReference>
<dbReference type="RefSeq" id="WP_183348200.1">
    <property type="nucleotide sequence ID" value="NZ_JACHEO010000002.1"/>
</dbReference>
<dbReference type="SUPFAM" id="SSF54862">
    <property type="entry name" value="4Fe-4S ferredoxins"/>
    <property type="match status" value="1"/>
</dbReference>
<dbReference type="InterPro" id="IPR017896">
    <property type="entry name" value="4Fe4S_Fe-S-bd"/>
</dbReference>
<evidence type="ECO:0000259" key="5">
    <source>
        <dbReference type="PROSITE" id="PS51379"/>
    </source>
</evidence>
<dbReference type="InterPro" id="IPR045865">
    <property type="entry name" value="ACT-like_dom_sf"/>
</dbReference>
<evidence type="ECO:0000256" key="4">
    <source>
        <dbReference type="ARBA" id="ARBA00023014"/>
    </source>
</evidence>
<dbReference type="InterPro" id="IPR017900">
    <property type="entry name" value="4Fe4S_Fe_S_CS"/>
</dbReference>
<dbReference type="AlphaFoldDB" id="A0A840UZM6"/>
<evidence type="ECO:0000256" key="1">
    <source>
        <dbReference type="ARBA" id="ARBA00022485"/>
    </source>
</evidence>
<keyword evidence="2" id="KW-0479">Metal-binding</keyword>
<evidence type="ECO:0000313" key="6">
    <source>
        <dbReference type="EMBL" id="MBB5346909.1"/>
    </source>
</evidence>
<dbReference type="SUPFAM" id="SSF55021">
    <property type="entry name" value="ACT-like"/>
    <property type="match status" value="1"/>
</dbReference>
<keyword evidence="1" id="KW-0004">4Fe-4S</keyword>
<gene>
    <name evidence="6" type="ORF">HNQ81_000619</name>
</gene>
<reference evidence="6 7" key="1">
    <citation type="submission" date="2020-08" db="EMBL/GenBank/DDBJ databases">
        <title>Genomic Encyclopedia of Type Strains, Phase IV (KMG-IV): sequencing the most valuable type-strain genomes for metagenomic binning, comparative biology and taxonomic classification.</title>
        <authorList>
            <person name="Goeker M."/>
        </authorList>
    </citation>
    <scope>NUCLEOTIDE SEQUENCE [LARGE SCALE GENOMIC DNA]</scope>
    <source>
        <strain evidence="6 7">DSM 28570</strain>
    </source>
</reference>
<keyword evidence="7" id="KW-1185">Reference proteome</keyword>
<dbReference type="SMART" id="SM00930">
    <property type="entry name" value="NIL"/>
    <property type="match status" value="1"/>
</dbReference>
<dbReference type="Pfam" id="PF13237">
    <property type="entry name" value="Fer4_10"/>
    <property type="match status" value="1"/>
</dbReference>
<dbReference type="Pfam" id="PF09383">
    <property type="entry name" value="NIL"/>
    <property type="match status" value="1"/>
</dbReference>
<accession>A0A840UZM6</accession>
<dbReference type="Gene3D" id="3.30.70.260">
    <property type="match status" value="1"/>
</dbReference>
<dbReference type="PROSITE" id="PS51379">
    <property type="entry name" value="4FE4S_FER_2"/>
    <property type="match status" value="2"/>
</dbReference>
<dbReference type="GO" id="GO:0046872">
    <property type="term" value="F:metal ion binding"/>
    <property type="evidence" value="ECO:0007669"/>
    <property type="project" value="UniProtKB-KW"/>
</dbReference>
<name>A0A840UZM6_9BACT</name>
<dbReference type="InterPro" id="IPR050572">
    <property type="entry name" value="Fe-S_Ferredoxin"/>
</dbReference>